<sequence>MERTILDNSSDANIRGKGDVMLKYTSGKEFKLTNALYVPRIRERCSSYVYGRCFESFRNLRCHNYALNGPNDVKTKAMEESDLRW</sequence>
<evidence type="ECO:0000259" key="1">
    <source>
        <dbReference type="Pfam" id="PF22936"/>
    </source>
</evidence>
<dbReference type="Pfam" id="PF22936">
    <property type="entry name" value="Pol_BBD"/>
    <property type="match status" value="1"/>
</dbReference>
<dbReference type="InterPro" id="IPR054722">
    <property type="entry name" value="PolX-like_BBD"/>
</dbReference>
<organism evidence="2">
    <name type="scientific">Tanacetum cinerariifolium</name>
    <name type="common">Dalmatian daisy</name>
    <name type="synonym">Chrysanthemum cinerariifolium</name>
    <dbReference type="NCBI Taxonomy" id="118510"/>
    <lineage>
        <taxon>Eukaryota</taxon>
        <taxon>Viridiplantae</taxon>
        <taxon>Streptophyta</taxon>
        <taxon>Embryophyta</taxon>
        <taxon>Tracheophyta</taxon>
        <taxon>Spermatophyta</taxon>
        <taxon>Magnoliopsida</taxon>
        <taxon>eudicotyledons</taxon>
        <taxon>Gunneridae</taxon>
        <taxon>Pentapetalae</taxon>
        <taxon>asterids</taxon>
        <taxon>campanulids</taxon>
        <taxon>Asterales</taxon>
        <taxon>Asteraceae</taxon>
        <taxon>Asteroideae</taxon>
        <taxon>Anthemideae</taxon>
        <taxon>Anthemidinae</taxon>
        <taxon>Tanacetum</taxon>
    </lineage>
</organism>
<reference evidence="2" key="1">
    <citation type="journal article" date="2019" name="Sci. Rep.">
        <title>Draft genome of Tanacetum cinerariifolium, the natural source of mosquito coil.</title>
        <authorList>
            <person name="Yamashiro T."/>
            <person name="Shiraishi A."/>
            <person name="Satake H."/>
            <person name="Nakayama K."/>
        </authorList>
    </citation>
    <scope>NUCLEOTIDE SEQUENCE</scope>
</reference>
<name>A0A6L2JI41_TANCI</name>
<comment type="caution">
    <text evidence="2">The sequence shown here is derived from an EMBL/GenBank/DDBJ whole genome shotgun (WGS) entry which is preliminary data.</text>
</comment>
<accession>A0A6L2JI41</accession>
<feature type="domain" description="Retrovirus-related Pol polyprotein from transposon TNT 1-94-like beta-barrel" evidence="1">
    <location>
        <begin position="6"/>
        <end position="44"/>
    </location>
</feature>
<protein>
    <recommendedName>
        <fullName evidence="1">Retrovirus-related Pol polyprotein from transposon TNT 1-94-like beta-barrel domain-containing protein</fullName>
    </recommendedName>
</protein>
<dbReference type="AlphaFoldDB" id="A0A6L2JI41"/>
<gene>
    <name evidence="2" type="ORF">Tci_008661</name>
</gene>
<dbReference type="EMBL" id="BKCJ010000837">
    <property type="protein sequence ID" value="GEU36683.1"/>
    <property type="molecule type" value="Genomic_DNA"/>
</dbReference>
<proteinExistence type="predicted"/>
<evidence type="ECO:0000313" key="2">
    <source>
        <dbReference type="EMBL" id="GEU36683.1"/>
    </source>
</evidence>